<accession>A0ABT7XLL9</accession>
<dbReference type="RefSeq" id="WP_289829262.1">
    <property type="nucleotide sequence ID" value="NZ_JAUEDK010000009.1"/>
</dbReference>
<reference evidence="1" key="1">
    <citation type="submission" date="2023-06" db="EMBL/GenBank/DDBJ databases">
        <authorList>
            <person name="Zhang S."/>
        </authorList>
    </citation>
    <scope>NUCLEOTIDE SEQUENCE</scope>
    <source>
        <strain evidence="1">SG2303</strain>
    </source>
</reference>
<dbReference type="EMBL" id="JAUEDK010000009">
    <property type="protein sequence ID" value="MDN0074688.1"/>
    <property type="molecule type" value="Genomic_DNA"/>
</dbReference>
<comment type="caution">
    <text evidence="1">The sequence shown here is derived from an EMBL/GenBank/DDBJ whole genome shotgun (WGS) entry which is preliminary data.</text>
</comment>
<dbReference type="Proteomes" id="UP001168540">
    <property type="component" value="Unassembled WGS sequence"/>
</dbReference>
<organism evidence="1 2">
    <name type="scientific">Crenobacter oryzisoli</name>
    <dbReference type="NCBI Taxonomy" id="3056844"/>
    <lineage>
        <taxon>Bacteria</taxon>
        <taxon>Pseudomonadati</taxon>
        <taxon>Pseudomonadota</taxon>
        <taxon>Betaproteobacteria</taxon>
        <taxon>Neisseriales</taxon>
        <taxon>Neisseriaceae</taxon>
        <taxon>Crenobacter</taxon>
    </lineage>
</organism>
<name>A0ABT7XLL9_9NEIS</name>
<gene>
    <name evidence="1" type="ORF">QU481_07250</name>
</gene>
<dbReference type="InterPro" id="IPR022064">
    <property type="entry name" value="DUF3619"/>
</dbReference>
<sequence>MNHDAHDDRLPNQLTRALDAPTDALTLRQLERLKRARQAALARYDMRAEEPVRLAETAGLWLSHHARLVRRGGAALLGLLALASSLWLAESQLTVDESPTEASLLSHELPLEAFLEPTFSRAVEQ</sequence>
<proteinExistence type="predicted"/>
<dbReference type="Pfam" id="PF12279">
    <property type="entry name" value="DUF3619"/>
    <property type="match status" value="1"/>
</dbReference>
<protein>
    <submittedName>
        <fullName evidence="1">DUF3619 family protein</fullName>
    </submittedName>
</protein>
<evidence type="ECO:0000313" key="1">
    <source>
        <dbReference type="EMBL" id="MDN0074688.1"/>
    </source>
</evidence>
<evidence type="ECO:0000313" key="2">
    <source>
        <dbReference type="Proteomes" id="UP001168540"/>
    </source>
</evidence>
<keyword evidence="2" id="KW-1185">Reference proteome</keyword>